<dbReference type="OrthoDB" id="2562239at2759"/>
<name>A0A4S4M8W5_9AGAM</name>
<gene>
    <name evidence="2" type="ORF">EW146_g353</name>
</gene>
<feature type="transmembrane region" description="Helical" evidence="1">
    <location>
        <begin position="101"/>
        <end position="119"/>
    </location>
</feature>
<feature type="transmembrane region" description="Helical" evidence="1">
    <location>
        <begin position="208"/>
        <end position="227"/>
    </location>
</feature>
<feature type="transmembrane region" description="Helical" evidence="1">
    <location>
        <begin position="12"/>
        <end position="38"/>
    </location>
</feature>
<reference evidence="2 3" key="1">
    <citation type="submission" date="2019-02" db="EMBL/GenBank/DDBJ databases">
        <title>Genome sequencing of the rare red list fungi Bondarzewia mesenterica.</title>
        <authorList>
            <person name="Buettner E."/>
            <person name="Kellner H."/>
        </authorList>
    </citation>
    <scope>NUCLEOTIDE SEQUENCE [LARGE SCALE GENOMIC DNA]</scope>
    <source>
        <strain evidence="2 3">DSM 108281</strain>
    </source>
</reference>
<sequence length="304" mass="33901">MFRLLTQYRRPIRLFLVLLRLLIFQLARFVTFIMRILLAENYTKVLNGQASINEGLIIGEQVLLGIGFLIPVFVLIRLAGYHSGRNKGEDVRGKKKREATWILEIALIVAIIFGIVAGTNTSGALNNPSTAKEVKTDRIVSSAIALAVLAVLFLYCVFLAARPNFPRSTSLWIGLTSALLIVVPVYRLQNTIHHPLDASSTENKAKFYILQITVEWLVGASILSVNIKEWCGIEDDRSRSPSEDITLLGQKPVESGCNVRYTFGNDFYLYVKMLCCCAVSAFFQLRGLPLLKIAVELMLASVFS</sequence>
<feature type="transmembrane region" description="Helical" evidence="1">
    <location>
        <begin position="58"/>
        <end position="80"/>
    </location>
</feature>
<keyword evidence="1" id="KW-0812">Transmembrane</keyword>
<evidence type="ECO:0000313" key="3">
    <source>
        <dbReference type="Proteomes" id="UP000310158"/>
    </source>
</evidence>
<feature type="transmembrane region" description="Helical" evidence="1">
    <location>
        <begin position="139"/>
        <end position="159"/>
    </location>
</feature>
<keyword evidence="3" id="KW-1185">Reference proteome</keyword>
<proteinExistence type="predicted"/>
<protein>
    <submittedName>
        <fullName evidence="2">Uncharacterized protein</fullName>
    </submittedName>
</protein>
<keyword evidence="1" id="KW-1133">Transmembrane helix</keyword>
<evidence type="ECO:0000256" key="1">
    <source>
        <dbReference type="SAM" id="Phobius"/>
    </source>
</evidence>
<comment type="caution">
    <text evidence="2">The sequence shown here is derived from an EMBL/GenBank/DDBJ whole genome shotgun (WGS) entry which is preliminary data.</text>
</comment>
<dbReference type="EMBL" id="SGPL01000007">
    <property type="protein sequence ID" value="THH21167.1"/>
    <property type="molecule type" value="Genomic_DNA"/>
</dbReference>
<dbReference type="AlphaFoldDB" id="A0A4S4M8W5"/>
<keyword evidence="1" id="KW-0472">Membrane</keyword>
<accession>A0A4S4M8W5</accession>
<feature type="transmembrane region" description="Helical" evidence="1">
    <location>
        <begin position="171"/>
        <end position="188"/>
    </location>
</feature>
<dbReference type="Proteomes" id="UP000310158">
    <property type="component" value="Unassembled WGS sequence"/>
</dbReference>
<evidence type="ECO:0000313" key="2">
    <source>
        <dbReference type="EMBL" id="THH21167.1"/>
    </source>
</evidence>
<organism evidence="2 3">
    <name type="scientific">Bondarzewia mesenterica</name>
    <dbReference type="NCBI Taxonomy" id="1095465"/>
    <lineage>
        <taxon>Eukaryota</taxon>
        <taxon>Fungi</taxon>
        <taxon>Dikarya</taxon>
        <taxon>Basidiomycota</taxon>
        <taxon>Agaricomycotina</taxon>
        <taxon>Agaricomycetes</taxon>
        <taxon>Russulales</taxon>
        <taxon>Bondarzewiaceae</taxon>
        <taxon>Bondarzewia</taxon>
    </lineage>
</organism>